<dbReference type="InterPro" id="IPR028082">
    <property type="entry name" value="Peripla_BP_I"/>
</dbReference>
<organism evidence="6 7">
    <name type="scientific">Anaerotruncus colihominis</name>
    <dbReference type="NCBI Taxonomy" id="169435"/>
    <lineage>
        <taxon>Bacteria</taxon>
        <taxon>Bacillati</taxon>
        <taxon>Bacillota</taxon>
        <taxon>Clostridia</taxon>
        <taxon>Eubacteriales</taxon>
        <taxon>Oscillospiraceae</taxon>
        <taxon>Anaerotruncus</taxon>
    </lineage>
</organism>
<evidence type="ECO:0000259" key="5">
    <source>
        <dbReference type="Pfam" id="PF13407"/>
    </source>
</evidence>
<dbReference type="PANTHER" id="PTHR46847:SF1">
    <property type="entry name" value="D-ALLOSE-BINDING PERIPLASMIC PROTEIN-RELATED"/>
    <property type="match status" value="1"/>
</dbReference>
<name>A0A1Y4MN54_9FIRM</name>
<sequence>MKEELVMKKANMLLAALCAVGMTASLFGCSSGQAQGGDTQPQASAAPAADAASAPQREQIVVGFSNWSRSFEFYVDLEKGMQEVADAQGVKLITQDPNGDLAAQTKQVEDFITQGVDGIVLCPIDSNAAVTEAETINQAGIPLVTTDIAVAGGDAASHIASDNTLGGQLAAQFIGEQLGGTGKVALINNPTITSLIERETGFTDTMAQKYPDIEIVAVQSGESKREKGLSVMENILQSNPDVQGVFAVNDMMGLGALQAVQAAQRDDIVIVGFDATEEAVKYIKEGSALKASVAQNPVELGKTTMETMLKVIAGEQVEKNIPVPVELVTAGNA</sequence>
<dbReference type="GO" id="GO:0030313">
    <property type="term" value="C:cell envelope"/>
    <property type="evidence" value="ECO:0007669"/>
    <property type="project" value="UniProtKB-SubCell"/>
</dbReference>
<dbReference type="InterPro" id="IPR025997">
    <property type="entry name" value="SBP_2_dom"/>
</dbReference>
<dbReference type="Gene3D" id="3.40.50.2300">
    <property type="match status" value="2"/>
</dbReference>
<protein>
    <recommendedName>
        <fullName evidence="5">Periplasmic binding protein domain-containing protein</fullName>
    </recommendedName>
</protein>
<keyword evidence="3 4" id="KW-0732">Signal</keyword>
<evidence type="ECO:0000256" key="1">
    <source>
        <dbReference type="ARBA" id="ARBA00004196"/>
    </source>
</evidence>
<feature type="signal peptide" evidence="4">
    <location>
        <begin position="1"/>
        <end position="34"/>
    </location>
</feature>
<feature type="domain" description="Periplasmic binding protein" evidence="5">
    <location>
        <begin position="62"/>
        <end position="316"/>
    </location>
</feature>
<evidence type="ECO:0000256" key="2">
    <source>
        <dbReference type="ARBA" id="ARBA00007639"/>
    </source>
</evidence>
<proteinExistence type="inferred from homology"/>
<dbReference type="Pfam" id="PF13407">
    <property type="entry name" value="Peripla_BP_4"/>
    <property type="match status" value="1"/>
</dbReference>
<evidence type="ECO:0000313" key="6">
    <source>
        <dbReference type="EMBL" id="OUP70148.1"/>
    </source>
</evidence>
<evidence type="ECO:0000313" key="7">
    <source>
        <dbReference type="Proteomes" id="UP000196386"/>
    </source>
</evidence>
<feature type="chain" id="PRO_5038904291" description="Periplasmic binding protein domain-containing protein" evidence="4">
    <location>
        <begin position="35"/>
        <end position="333"/>
    </location>
</feature>
<accession>A0A1Y4MN54</accession>
<evidence type="ECO:0000256" key="4">
    <source>
        <dbReference type="SAM" id="SignalP"/>
    </source>
</evidence>
<dbReference type="Proteomes" id="UP000196386">
    <property type="component" value="Unassembled WGS sequence"/>
</dbReference>
<dbReference type="AlphaFoldDB" id="A0A1Y4MN54"/>
<gene>
    <name evidence="6" type="ORF">B5F11_05785</name>
</gene>
<dbReference type="EMBL" id="NFKP01000005">
    <property type="protein sequence ID" value="OUP70148.1"/>
    <property type="molecule type" value="Genomic_DNA"/>
</dbReference>
<dbReference type="PANTHER" id="PTHR46847">
    <property type="entry name" value="D-ALLOSE-BINDING PERIPLASMIC PROTEIN-RELATED"/>
    <property type="match status" value="1"/>
</dbReference>
<dbReference type="PROSITE" id="PS51257">
    <property type="entry name" value="PROKAR_LIPOPROTEIN"/>
    <property type="match status" value="1"/>
</dbReference>
<comment type="similarity">
    <text evidence="2">Belongs to the bacterial solute-binding protein 2 family.</text>
</comment>
<comment type="caution">
    <text evidence="6">The sequence shown here is derived from an EMBL/GenBank/DDBJ whole genome shotgun (WGS) entry which is preliminary data.</text>
</comment>
<dbReference type="SUPFAM" id="SSF53822">
    <property type="entry name" value="Periplasmic binding protein-like I"/>
    <property type="match status" value="1"/>
</dbReference>
<dbReference type="GO" id="GO:0030246">
    <property type="term" value="F:carbohydrate binding"/>
    <property type="evidence" value="ECO:0007669"/>
    <property type="project" value="UniProtKB-ARBA"/>
</dbReference>
<evidence type="ECO:0000256" key="3">
    <source>
        <dbReference type="ARBA" id="ARBA00022729"/>
    </source>
</evidence>
<comment type="subcellular location">
    <subcellularLocation>
        <location evidence="1">Cell envelope</location>
    </subcellularLocation>
</comment>
<reference evidence="7" key="1">
    <citation type="submission" date="2017-04" db="EMBL/GenBank/DDBJ databases">
        <title>Function of individual gut microbiota members based on whole genome sequencing of pure cultures obtained from chicken caecum.</title>
        <authorList>
            <person name="Medvecky M."/>
            <person name="Cejkova D."/>
            <person name="Polansky O."/>
            <person name="Karasova D."/>
            <person name="Kubasova T."/>
            <person name="Cizek A."/>
            <person name="Rychlik I."/>
        </authorList>
    </citation>
    <scope>NUCLEOTIDE SEQUENCE [LARGE SCALE GENOMIC DNA]</scope>
    <source>
        <strain evidence="7">An175</strain>
    </source>
</reference>